<sequence>MRLIDFDKIYIIILRERQLQFAARCIQYLAQNNFDISKVEFIDAVRGTAHEGRLAAPVTVYADWQIDSSNTWWNRPVSAGEIGCSLSHLIVWQKIRSAKVGYALILEEDFNIPRSIPQDFRIELDYDLLYLGRNKVQAHQEEGRVNDQLVRPGYSYCTHAYALSLAGAGKLLDAGFHKQLIPVDEYLNLFFTTQHPRQELYRLYQLPTEFQAYALRYDLIRQTSNGDIDRLFQTTP</sequence>
<dbReference type="PANTHER" id="PTHR10730">
    <property type="entry name" value="PROCOLLAGEN-LYSINE,2-OXOGLUTARATE 5-DIOXYGENASE/GLYCOSYLTRANSFERASE 25 FAMILY MEMBER"/>
    <property type="match status" value="1"/>
</dbReference>
<dbReference type="PANTHER" id="PTHR10730:SF53">
    <property type="entry name" value="GLYCOSYLTRANSFERASE 25 FAMILY MEMBER"/>
    <property type="match status" value="1"/>
</dbReference>
<evidence type="ECO:0000256" key="3">
    <source>
        <dbReference type="ARBA" id="ARBA00022679"/>
    </source>
</evidence>
<evidence type="ECO:0000259" key="4">
    <source>
        <dbReference type="Pfam" id="PF01755"/>
    </source>
</evidence>
<dbReference type="RefSeq" id="WP_189095645.1">
    <property type="nucleotide sequence ID" value="NZ_BMND01000001.1"/>
</dbReference>
<dbReference type="EMBL" id="BMND01000001">
    <property type="protein sequence ID" value="GGN32810.1"/>
    <property type="molecule type" value="Genomic_DNA"/>
</dbReference>
<keyword evidence="3" id="KW-0808">Transferase</keyword>
<dbReference type="CDD" id="cd06532">
    <property type="entry name" value="Glyco_transf_25"/>
    <property type="match status" value="1"/>
</dbReference>
<dbReference type="GeneID" id="301546238"/>
<evidence type="ECO:0000256" key="1">
    <source>
        <dbReference type="ARBA" id="ARBA00006721"/>
    </source>
</evidence>
<dbReference type="Proteomes" id="UP000600080">
    <property type="component" value="Unassembled WGS sequence"/>
</dbReference>
<accession>A0ABQ2IX12</accession>
<organism evidence="5 6">
    <name type="scientific">Streptomyces kronopolitis</name>
    <dbReference type="NCBI Taxonomy" id="1612435"/>
    <lineage>
        <taxon>Bacteria</taxon>
        <taxon>Bacillati</taxon>
        <taxon>Actinomycetota</taxon>
        <taxon>Actinomycetes</taxon>
        <taxon>Kitasatosporales</taxon>
        <taxon>Streptomycetaceae</taxon>
        <taxon>Streptomyces</taxon>
    </lineage>
</organism>
<dbReference type="InterPro" id="IPR050757">
    <property type="entry name" value="Collagen_mod_GT25"/>
</dbReference>
<proteinExistence type="inferred from homology"/>
<reference evidence="6" key="1">
    <citation type="journal article" date="2019" name="Int. J. Syst. Evol. Microbiol.">
        <title>The Global Catalogue of Microorganisms (GCM) 10K type strain sequencing project: providing services to taxonomists for standard genome sequencing and annotation.</title>
        <authorList>
            <consortium name="The Broad Institute Genomics Platform"/>
            <consortium name="The Broad Institute Genome Sequencing Center for Infectious Disease"/>
            <person name="Wu L."/>
            <person name="Ma J."/>
        </authorList>
    </citation>
    <scope>NUCLEOTIDE SEQUENCE [LARGE SCALE GENOMIC DNA]</scope>
    <source>
        <strain evidence="6">CGMCC 4.7323</strain>
    </source>
</reference>
<dbReference type="InterPro" id="IPR002654">
    <property type="entry name" value="Glyco_trans_25"/>
</dbReference>
<comment type="similarity">
    <text evidence="1">Belongs to the glycosyltransferase 25 family.</text>
</comment>
<evidence type="ECO:0000313" key="5">
    <source>
        <dbReference type="EMBL" id="GGN32810.1"/>
    </source>
</evidence>
<comment type="caution">
    <text evidence="5">The sequence shown here is derived from an EMBL/GenBank/DDBJ whole genome shotgun (WGS) entry which is preliminary data.</text>
</comment>
<name>A0ABQ2IX12_9ACTN</name>
<feature type="domain" description="Glycosyl transferase family 25" evidence="4">
    <location>
        <begin position="8"/>
        <end position="115"/>
    </location>
</feature>
<dbReference type="Pfam" id="PF01755">
    <property type="entry name" value="Glyco_transf_25"/>
    <property type="match status" value="1"/>
</dbReference>
<evidence type="ECO:0000313" key="6">
    <source>
        <dbReference type="Proteomes" id="UP000600080"/>
    </source>
</evidence>
<keyword evidence="6" id="KW-1185">Reference proteome</keyword>
<gene>
    <name evidence="5" type="ORF">GCM10012285_03300</name>
</gene>
<evidence type="ECO:0000256" key="2">
    <source>
        <dbReference type="ARBA" id="ARBA00022676"/>
    </source>
</evidence>
<protein>
    <recommendedName>
        <fullName evidence="4">Glycosyl transferase family 25 domain-containing protein</fullName>
    </recommendedName>
</protein>
<keyword evidence="2" id="KW-0328">Glycosyltransferase</keyword>